<protein>
    <submittedName>
        <fullName evidence="2">Uncharacterized protein</fullName>
    </submittedName>
</protein>
<gene>
    <name evidence="2" type="ORF">CDL23_07915</name>
</gene>
<accession>A0A2N5PKI9</accession>
<dbReference type="Proteomes" id="UP000235093">
    <property type="component" value="Unassembled WGS sequence"/>
</dbReference>
<sequence length="62" mass="7174">MEIKGTYHCQTTQHTNTLNSWDIRSVSVDLPEEKDKPYWHKVAASVIGFGLVLLSWYLVFGY</sequence>
<dbReference type="AlphaFoldDB" id="A0A2N5PKI9"/>
<feature type="transmembrane region" description="Helical" evidence="1">
    <location>
        <begin position="38"/>
        <end position="60"/>
    </location>
</feature>
<evidence type="ECO:0000313" key="2">
    <source>
        <dbReference type="EMBL" id="PLT75607.1"/>
    </source>
</evidence>
<organism evidence="2 3">
    <name type="scientific">Mediterraneibacter gnavus</name>
    <name type="common">Ruminococcus gnavus</name>
    <dbReference type="NCBI Taxonomy" id="33038"/>
    <lineage>
        <taxon>Bacteria</taxon>
        <taxon>Bacillati</taxon>
        <taxon>Bacillota</taxon>
        <taxon>Clostridia</taxon>
        <taxon>Lachnospirales</taxon>
        <taxon>Lachnospiraceae</taxon>
        <taxon>Mediterraneibacter</taxon>
    </lineage>
</organism>
<dbReference type="EMBL" id="NIHT01000010">
    <property type="protein sequence ID" value="PLT75607.1"/>
    <property type="molecule type" value="Genomic_DNA"/>
</dbReference>
<comment type="caution">
    <text evidence="2">The sequence shown here is derived from an EMBL/GenBank/DDBJ whole genome shotgun (WGS) entry which is preliminary data.</text>
</comment>
<dbReference type="RefSeq" id="WP_101883939.1">
    <property type="nucleotide sequence ID" value="NZ_NIHT01000010.1"/>
</dbReference>
<reference evidence="2 3" key="1">
    <citation type="journal article" date="2017" name="Genome Med.">
        <title>A novel Ruminococcus gnavus clade enriched in inflammatory bowel disease patients.</title>
        <authorList>
            <person name="Hall A.B."/>
            <person name="Yassour M."/>
            <person name="Sauk J."/>
            <person name="Garner A."/>
            <person name="Jiang X."/>
            <person name="Arthur T."/>
            <person name="Lagoudas G.K."/>
            <person name="Vatanen T."/>
            <person name="Fornelos N."/>
            <person name="Wilson R."/>
            <person name="Bertha M."/>
            <person name="Cohen M."/>
            <person name="Garber J."/>
            <person name="Khalili H."/>
            <person name="Gevers D."/>
            <person name="Ananthakrishnan A.N."/>
            <person name="Kugathasan S."/>
            <person name="Lander E.S."/>
            <person name="Blainey P."/>
            <person name="Vlamakis H."/>
            <person name="Xavier R.J."/>
            <person name="Huttenhower C."/>
        </authorList>
    </citation>
    <scope>NUCLEOTIDE SEQUENCE [LARGE SCALE GENOMIC DNA]</scope>
    <source>
        <strain evidence="2 3">RJX1125</strain>
    </source>
</reference>
<keyword evidence="1" id="KW-0472">Membrane</keyword>
<keyword evidence="1" id="KW-1133">Transmembrane helix</keyword>
<evidence type="ECO:0000313" key="3">
    <source>
        <dbReference type="Proteomes" id="UP000235093"/>
    </source>
</evidence>
<name>A0A2N5PKI9_MEDGN</name>
<evidence type="ECO:0000256" key="1">
    <source>
        <dbReference type="SAM" id="Phobius"/>
    </source>
</evidence>
<keyword evidence="1" id="KW-0812">Transmembrane</keyword>
<proteinExistence type="predicted"/>